<protein>
    <submittedName>
        <fullName evidence="3">Uncharacterized protein</fullName>
    </submittedName>
</protein>
<evidence type="ECO:0000313" key="3">
    <source>
        <dbReference type="EMBL" id="SDP43638.1"/>
    </source>
</evidence>
<feature type="compositionally biased region" description="Basic and acidic residues" evidence="1">
    <location>
        <begin position="1"/>
        <end position="25"/>
    </location>
</feature>
<dbReference type="STRING" id="94869.SAMN04488529_105160"/>
<sequence>MDSKNKREMKKENYLKNEVRTKEPMSKNSFVSTIQSPALNESGIEAKKKGF</sequence>
<evidence type="ECO:0000313" key="2">
    <source>
        <dbReference type="EMBL" id="MBB6715349.1"/>
    </source>
</evidence>
<evidence type="ECO:0000313" key="4">
    <source>
        <dbReference type="Proteomes" id="UP000198597"/>
    </source>
</evidence>
<dbReference type="Proteomes" id="UP000585258">
    <property type="component" value="Unassembled WGS sequence"/>
</dbReference>
<reference evidence="3 4" key="1">
    <citation type="submission" date="2016-10" db="EMBL/GenBank/DDBJ databases">
        <authorList>
            <person name="de Groot N.N."/>
        </authorList>
    </citation>
    <scope>NUCLEOTIDE SEQUENCE [LARGE SCALE GENOMIC DNA]</scope>
    <source>
        <strain evidence="3 4">DSM 12272</strain>
    </source>
</reference>
<dbReference type="EMBL" id="JACKWY010000006">
    <property type="protein sequence ID" value="MBB6715349.1"/>
    <property type="molecule type" value="Genomic_DNA"/>
</dbReference>
<gene>
    <name evidence="2" type="ORF">H7E68_11585</name>
    <name evidence="3" type="ORF">SAMN04488529_105160</name>
</gene>
<dbReference type="GeneID" id="65308754"/>
<keyword evidence="4" id="KW-1185">Reference proteome</keyword>
<feature type="region of interest" description="Disordered" evidence="1">
    <location>
        <begin position="1"/>
        <end position="30"/>
    </location>
</feature>
<dbReference type="Proteomes" id="UP000198597">
    <property type="component" value="Unassembled WGS sequence"/>
</dbReference>
<dbReference type="RefSeq" id="WP_089969325.1">
    <property type="nucleotide sequence ID" value="NZ_CP071376.1"/>
</dbReference>
<evidence type="ECO:0000313" key="5">
    <source>
        <dbReference type="Proteomes" id="UP000585258"/>
    </source>
</evidence>
<name>A0A1H0SQX4_9CLOT</name>
<reference evidence="2 5" key="2">
    <citation type="submission" date="2020-08" db="EMBL/GenBank/DDBJ databases">
        <title>Clostridia isolated from Swiss meat.</title>
        <authorList>
            <person name="Wambui J."/>
            <person name="Stevens M.J.A."/>
            <person name="Stephan R."/>
        </authorList>
    </citation>
    <scope>NUCLEOTIDE SEQUENCE [LARGE SCALE GENOMIC DNA]</scope>
    <source>
        <strain evidence="2 5">CM001</strain>
    </source>
</reference>
<proteinExistence type="predicted"/>
<organism evidence="3 4">
    <name type="scientific">Clostridium gasigenes</name>
    <dbReference type="NCBI Taxonomy" id="94869"/>
    <lineage>
        <taxon>Bacteria</taxon>
        <taxon>Bacillati</taxon>
        <taxon>Bacillota</taxon>
        <taxon>Clostridia</taxon>
        <taxon>Eubacteriales</taxon>
        <taxon>Clostridiaceae</taxon>
        <taxon>Clostridium</taxon>
    </lineage>
</organism>
<accession>A0A1H0SQX4</accession>
<dbReference type="EMBL" id="FNJM01000005">
    <property type="protein sequence ID" value="SDP43638.1"/>
    <property type="molecule type" value="Genomic_DNA"/>
</dbReference>
<dbReference type="AlphaFoldDB" id="A0A1H0SQX4"/>
<evidence type="ECO:0000256" key="1">
    <source>
        <dbReference type="SAM" id="MobiDB-lite"/>
    </source>
</evidence>